<dbReference type="PANTHER" id="PTHR34676">
    <property type="entry name" value="DUF4219 DOMAIN-CONTAINING PROTEIN-RELATED"/>
    <property type="match status" value="1"/>
</dbReference>
<dbReference type="InterPro" id="IPR001878">
    <property type="entry name" value="Znf_CCHC"/>
</dbReference>
<dbReference type="Pfam" id="PF14223">
    <property type="entry name" value="Retrotran_gag_2"/>
    <property type="match status" value="1"/>
</dbReference>
<keyword evidence="1" id="KW-0862">Zinc</keyword>
<proteinExistence type="predicted"/>
<dbReference type="EMBL" id="OOIL02005063">
    <property type="protein sequence ID" value="VFQ93920.1"/>
    <property type="molecule type" value="Genomic_DNA"/>
</dbReference>
<reference evidence="3 4" key="1">
    <citation type="submission" date="2018-04" db="EMBL/GenBank/DDBJ databases">
        <authorList>
            <person name="Vogel A."/>
        </authorList>
    </citation>
    <scope>NUCLEOTIDE SEQUENCE [LARGE SCALE GENOMIC DNA]</scope>
</reference>
<accession>A0A484MYQ6</accession>
<feature type="domain" description="CCHC-type" evidence="2">
    <location>
        <begin position="305"/>
        <end position="321"/>
    </location>
</feature>
<evidence type="ECO:0000313" key="3">
    <source>
        <dbReference type="EMBL" id="VFQ93920.1"/>
    </source>
</evidence>
<evidence type="ECO:0000256" key="1">
    <source>
        <dbReference type="PROSITE-ProRule" id="PRU00047"/>
    </source>
</evidence>
<keyword evidence="4" id="KW-1185">Reference proteome</keyword>
<name>A0A484MYQ6_9ASTE</name>
<evidence type="ECO:0000259" key="2">
    <source>
        <dbReference type="PROSITE" id="PS50158"/>
    </source>
</evidence>
<evidence type="ECO:0000313" key="4">
    <source>
        <dbReference type="Proteomes" id="UP000595140"/>
    </source>
</evidence>
<feature type="domain" description="CCHC-type" evidence="2">
    <location>
        <begin position="222"/>
        <end position="238"/>
    </location>
</feature>
<gene>
    <name evidence="3" type="ORF">CCAM_LOCUS35696</name>
</gene>
<dbReference type="GO" id="GO:0008270">
    <property type="term" value="F:zinc ion binding"/>
    <property type="evidence" value="ECO:0007669"/>
    <property type="project" value="UniProtKB-KW"/>
</dbReference>
<dbReference type="Pfam" id="PF00098">
    <property type="entry name" value="zf-CCHC"/>
    <property type="match status" value="2"/>
</dbReference>
<dbReference type="Proteomes" id="UP000595140">
    <property type="component" value="Unassembled WGS sequence"/>
</dbReference>
<dbReference type="Gene3D" id="4.10.60.10">
    <property type="entry name" value="Zinc finger, CCHC-type"/>
    <property type="match status" value="1"/>
</dbReference>
<dbReference type="SMART" id="SM00343">
    <property type="entry name" value="ZnF_C2HC"/>
    <property type="match status" value="2"/>
</dbReference>
<dbReference type="OrthoDB" id="427960at2759"/>
<dbReference type="AlphaFoldDB" id="A0A484MYQ6"/>
<organism evidence="3 4">
    <name type="scientific">Cuscuta campestris</name>
    <dbReference type="NCBI Taxonomy" id="132261"/>
    <lineage>
        <taxon>Eukaryota</taxon>
        <taxon>Viridiplantae</taxon>
        <taxon>Streptophyta</taxon>
        <taxon>Embryophyta</taxon>
        <taxon>Tracheophyta</taxon>
        <taxon>Spermatophyta</taxon>
        <taxon>Magnoliopsida</taxon>
        <taxon>eudicotyledons</taxon>
        <taxon>Gunneridae</taxon>
        <taxon>Pentapetalae</taxon>
        <taxon>asterids</taxon>
        <taxon>lamiids</taxon>
        <taxon>Solanales</taxon>
        <taxon>Convolvulaceae</taxon>
        <taxon>Cuscuteae</taxon>
        <taxon>Cuscuta</taxon>
        <taxon>Cuscuta subgen. Grammica</taxon>
        <taxon>Cuscuta sect. Cleistogrammica</taxon>
    </lineage>
</organism>
<keyword evidence="1" id="KW-0479">Metal-binding</keyword>
<keyword evidence="1" id="KW-0863">Zinc-finger</keyword>
<dbReference type="InterPro" id="IPR036875">
    <property type="entry name" value="Znf_CCHC_sf"/>
</dbReference>
<sequence>MKKVGETTVPKTEDEFDAEDVKKVENYAKAINMLYCAVNPDDYRKISCCTTAKEMWDKLEVTYEGTDQVREAKIDFLTQEYEMFRMKEGEKIDDMFDRFSKIINDLHALKKTYTNKDLVRKILRSLTPKWRSKADAIYESIGVSNVTIDGLIGNLKTYESTILTPSLDGQKKKGIALKATKEPVEEASSDDDNEFGLVIKKFHKFMKKEFERKGRKHDGPPKCYGCGEIGHIKPRCPKAKHGKDKPGFKKQRAYISWGGDSGDESTDQEEDEAANLCLMAHEDQSDDVQEKEFERKGRKHDGPPKCYGCGEIGHIKPRCPKAKHGKDKPGFKKQRAYISWGGDSGDKSTDQEEDEAANLCLMAHEDQSDDVQESSNSDVEHYTSLLSQGWISRIFWNSDVGFPTALSNLSQKYSALAESFWTAMLTSNSAVRPKLPSSKADLNSDVLVWNINVET</sequence>
<dbReference type="SUPFAM" id="SSF57756">
    <property type="entry name" value="Retrovirus zinc finger-like domains"/>
    <property type="match status" value="2"/>
</dbReference>
<dbReference type="PROSITE" id="PS50158">
    <property type="entry name" value="ZF_CCHC"/>
    <property type="match status" value="2"/>
</dbReference>
<dbReference type="GO" id="GO:0003676">
    <property type="term" value="F:nucleic acid binding"/>
    <property type="evidence" value="ECO:0007669"/>
    <property type="project" value="InterPro"/>
</dbReference>
<dbReference type="PANTHER" id="PTHR34676:SF15">
    <property type="entry name" value="ZINC FINGER, CCHC-TYPE-RELATED"/>
    <property type="match status" value="1"/>
</dbReference>
<protein>
    <recommendedName>
        <fullName evidence="2">CCHC-type domain-containing protein</fullName>
    </recommendedName>
</protein>